<dbReference type="EMBL" id="CP111021">
    <property type="protein sequence ID" value="WAR16492.1"/>
    <property type="molecule type" value="Genomic_DNA"/>
</dbReference>
<gene>
    <name evidence="1" type="ORF">MAR_031086</name>
</gene>
<keyword evidence="2" id="KW-1185">Reference proteome</keyword>
<sequence length="81" mass="8763">MEKLTFPLQAFESSPRSFSRKSVNCLILGLCLTHIALSQKKDTSVAVGVEASKNGVDGTITKKEFDNLSAVVINDCFRGSL</sequence>
<accession>A0ABY7F2S3</accession>
<organism evidence="1 2">
    <name type="scientific">Mya arenaria</name>
    <name type="common">Soft-shell clam</name>
    <dbReference type="NCBI Taxonomy" id="6604"/>
    <lineage>
        <taxon>Eukaryota</taxon>
        <taxon>Metazoa</taxon>
        <taxon>Spiralia</taxon>
        <taxon>Lophotrochozoa</taxon>
        <taxon>Mollusca</taxon>
        <taxon>Bivalvia</taxon>
        <taxon>Autobranchia</taxon>
        <taxon>Heteroconchia</taxon>
        <taxon>Euheterodonta</taxon>
        <taxon>Imparidentia</taxon>
        <taxon>Neoheterodontei</taxon>
        <taxon>Myida</taxon>
        <taxon>Myoidea</taxon>
        <taxon>Myidae</taxon>
        <taxon>Mya</taxon>
    </lineage>
</organism>
<name>A0ABY7F2S3_MYAAR</name>
<protein>
    <submittedName>
        <fullName evidence="1">Uncharacterized protein</fullName>
    </submittedName>
</protein>
<dbReference type="Proteomes" id="UP001164746">
    <property type="component" value="Chromosome 10"/>
</dbReference>
<reference evidence="1" key="1">
    <citation type="submission" date="2022-11" db="EMBL/GenBank/DDBJ databases">
        <title>Centuries of genome instability and evolution in soft-shell clam transmissible cancer (bioRxiv).</title>
        <authorList>
            <person name="Hart S.F.M."/>
            <person name="Yonemitsu M.A."/>
            <person name="Giersch R.M."/>
            <person name="Beal B.F."/>
            <person name="Arriagada G."/>
            <person name="Davis B.W."/>
            <person name="Ostrander E.A."/>
            <person name="Goff S.P."/>
            <person name="Metzger M.J."/>
        </authorList>
    </citation>
    <scope>NUCLEOTIDE SEQUENCE</scope>
    <source>
        <strain evidence="1">MELC-2E11</strain>
        <tissue evidence="1">Siphon/mantle</tissue>
    </source>
</reference>
<evidence type="ECO:0000313" key="2">
    <source>
        <dbReference type="Proteomes" id="UP001164746"/>
    </source>
</evidence>
<proteinExistence type="predicted"/>
<evidence type="ECO:0000313" key="1">
    <source>
        <dbReference type="EMBL" id="WAR16492.1"/>
    </source>
</evidence>